<dbReference type="Pfam" id="PF12733">
    <property type="entry name" value="Cadherin-like"/>
    <property type="match status" value="1"/>
</dbReference>
<dbReference type="EMBL" id="BMHE01000025">
    <property type="protein sequence ID" value="GFZ92497.1"/>
    <property type="molecule type" value="Genomic_DNA"/>
</dbReference>
<sequence length="1135" mass="117241">MRNMYKKGMSIILVMLMVMGGMSGIIAPGGKAYALASFAGGTGVQGDPYQIATADQLNEVRNYLVAGKYFKLTADIDLGAYIANGGWVPIGTDNSPFYGIIDGNSHNITGLTINRPSTNSVGLFGHTGAGSSIANLKLENVHITGGQKVGGLVGTNEGTISDSYVTGSVIGTWFAGGLVGYFVGGTISNSYAVGLVSGTIYVGSLAGYIEANASISHSYATGPVSGTQSVGGLVGAGTGAITASSYGWNSIALTQGTANGTTKLNHVLFGIEYSVNGGAYIPITGEFVDGSIDNISVGKGDTITVRVAADVSASKAKTLTVSLTDIKPLAAPTTGILVQGTNFGTTKLTGVTSAMEYKVNTGSYTAIDGTSVDNIAVEEGDEIYVRVKETILQAASAKQLLIADVGNIKPAVQITIAAIAGVTAPVTGATPVVTIADTTEYTASITWSLEDETFADNTVYTATITIKPKAGYTLTGVIQNFFKVAGATTENDANNGFVTAVFPATEAIIATADIAGVTTPVTGATPVSSIAATEYTATIAWSPADAIFAANTAYTATITMTPAAGYTLTGVDTNFFKVAGAAATNTAGSGVINALFPATQALSTAATLTSTIGTVSTDGTANETITNIPYGTTLATLKAAITPAAKASFEVYEADGATIATTLETGKKVLVTAQDGTKVTYTITVNAPAPNHNALLSSLAVDQGTLSPAFSLSNLNYAVGVSNSVSNLTIHVIKGEPNETLTVTGATYRSVTGNVYAYVASNLIVGFNPIQIKVTAQDGTTNNTYILTVDRANTPAPNYSGGGGSATPTDTKVTSTDGKLTLSAGKTGEVSLGNQVTVSIPANATDKELKLTIEKVLDTQKLLANKVVLASPVFEILKNFSENFSNPVTLTFVFDPASLKSYQKASVFYYDEVKKSWVEVGGKVNGNHITVDVNHFTKYAVLAVGQVIDMPVNPIMNFSDISGHWAEANIKQLVSDGIVTGYPDGTFKPNRTVTRAEFAVMLMNTLKLQGEGSALTFTDTANIGDWAKTAVVQAVQAGIINGYEDNTFRPDIEITRAEMAVILAKALGKSIKANAAIGFADDKDVPVWAKDCVAYVKQAGIMQGKGDNQFAPQDHATRAEAVTVLLSIRKSSSSN</sequence>
<evidence type="ECO:0000313" key="2">
    <source>
        <dbReference type="EMBL" id="GFZ92497.1"/>
    </source>
</evidence>
<comment type="caution">
    <text evidence="2">The sequence shown here is derived from an EMBL/GenBank/DDBJ whole genome shotgun (WGS) entry which is preliminary data.</text>
</comment>
<dbReference type="Proteomes" id="UP000615455">
    <property type="component" value="Unassembled WGS sequence"/>
</dbReference>
<dbReference type="Gene3D" id="2.160.20.110">
    <property type="match status" value="1"/>
</dbReference>
<dbReference type="Gene3D" id="2.60.220.30">
    <property type="match status" value="1"/>
</dbReference>
<dbReference type="PANTHER" id="PTHR43308">
    <property type="entry name" value="OUTER MEMBRANE PROTEIN ALPHA-RELATED"/>
    <property type="match status" value="1"/>
</dbReference>
<dbReference type="Pfam" id="PF00395">
    <property type="entry name" value="SLH"/>
    <property type="match status" value="3"/>
</dbReference>
<reference evidence="3" key="1">
    <citation type="journal article" date="2019" name="Int. J. Syst. Evol. Microbiol.">
        <title>The Global Catalogue of Microorganisms (GCM) 10K type strain sequencing project: providing services to taxonomists for standard genome sequencing and annotation.</title>
        <authorList>
            <consortium name="The Broad Institute Genomics Platform"/>
            <consortium name="The Broad Institute Genome Sequencing Center for Infectious Disease"/>
            <person name="Wu L."/>
            <person name="Ma J."/>
        </authorList>
    </citation>
    <scope>NUCLEOTIDE SEQUENCE [LARGE SCALE GENOMIC DNA]</scope>
    <source>
        <strain evidence="3">CGMCC 1.15043</strain>
    </source>
</reference>
<evidence type="ECO:0000259" key="1">
    <source>
        <dbReference type="PROSITE" id="PS51272"/>
    </source>
</evidence>
<proteinExistence type="predicted"/>
<name>A0ABQ1EZ11_9BACL</name>
<protein>
    <recommendedName>
        <fullName evidence="1">SLH domain-containing protein</fullName>
    </recommendedName>
</protein>
<dbReference type="InterPro" id="IPR051465">
    <property type="entry name" value="Cell_Envelope_Struct_Comp"/>
</dbReference>
<dbReference type="PROSITE" id="PS51272">
    <property type="entry name" value="SLH"/>
    <property type="match status" value="3"/>
</dbReference>
<dbReference type="PANTHER" id="PTHR43308:SF5">
    <property type="entry name" value="S-LAYER PROTEIN _ PEPTIDOGLYCAN ENDO-BETA-N-ACETYLGLUCOSAMINIDASE"/>
    <property type="match status" value="1"/>
</dbReference>
<dbReference type="InterPro" id="IPR001119">
    <property type="entry name" value="SLH_dom"/>
</dbReference>
<organism evidence="2 3">
    <name type="scientific">Paenibacillus marchantiophytorum</name>
    <dbReference type="NCBI Taxonomy" id="1619310"/>
    <lineage>
        <taxon>Bacteria</taxon>
        <taxon>Bacillati</taxon>
        <taxon>Bacillota</taxon>
        <taxon>Bacilli</taxon>
        <taxon>Bacillales</taxon>
        <taxon>Paenibacillaceae</taxon>
        <taxon>Paenibacillus</taxon>
    </lineage>
</organism>
<dbReference type="Pfam" id="PF07581">
    <property type="entry name" value="Glug"/>
    <property type="match status" value="1"/>
</dbReference>
<feature type="domain" description="SLH" evidence="1">
    <location>
        <begin position="953"/>
        <end position="1016"/>
    </location>
</feature>
<evidence type="ECO:0000313" key="3">
    <source>
        <dbReference type="Proteomes" id="UP000615455"/>
    </source>
</evidence>
<dbReference type="InterPro" id="IPR025883">
    <property type="entry name" value="Cadherin-like_domain"/>
</dbReference>
<gene>
    <name evidence="2" type="ORF">GCM10008018_43650</name>
</gene>
<feature type="domain" description="SLH" evidence="1">
    <location>
        <begin position="1017"/>
        <end position="1077"/>
    </location>
</feature>
<keyword evidence="3" id="KW-1185">Reference proteome</keyword>
<accession>A0ABQ1EZ11</accession>
<dbReference type="InterPro" id="IPR011493">
    <property type="entry name" value="GLUG"/>
</dbReference>
<feature type="domain" description="SLH" evidence="1">
    <location>
        <begin position="1079"/>
        <end position="1135"/>
    </location>
</feature>